<dbReference type="InterPro" id="IPR044642">
    <property type="entry name" value="PTHR15588"/>
</dbReference>
<evidence type="ECO:0000256" key="1">
    <source>
        <dbReference type="ARBA" id="ARBA00004123"/>
    </source>
</evidence>
<evidence type="ECO:0000256" key="9">
    <source>
        <dbReference type="RuleBase" id="RU365048"/>
    </source>
</evidence>
<dbReference type="Pfam" id="PF01423">
    <property type="entry name" value="LSM"/>
    <property type="match status" value="1"/>
</dbReference>
<evidence type="ECO:0000256" key="8">
    <source>
        <dbReference type="ARBA" id="ARBA00023274"/>
    </source>
</evidence>
<keyword evidence="4 9" id="KW-0747">Spliceosome</keyword>
<reference evidence="11 12" key="2">
    <citation type="journal article" date="2013" name="PLoS ONE">
        <title>Whole genome mapping and re-organization of the nuclear and mitochondrial genomes of Babesia microti isolates.</title>
        <authorList>
            <person name="Cornillot E."/>
            <person name="Dassouli A."/>
            <person name="Garg A."/>
            <person name="Pachikara N."/>
            <person name="Randazzo S."/>
            <person name="Depoix D."/>
            <person name="Carcy B."/>
            <person name="Delbecq S."/>
            <person name="Frutos R."/>
            <person name="Silva J.C."/>
            <person name="Sutton R."/>
            <person name="Krause P.J."/>
            <person name="Mamoun C.B."/>
        </authorList>
    </citation>
    <scope>NUCLEOTIDE SEQUENCE [LARGE SCALE GENOMIC DNA]</scope>
    <source>
        <strain evidence="11 12">RI</strain>
    </source>
</reference>
<dbReference type="OrthoDB" id="10263346at2759"/>
<dbReference type="Gene3D" id="2.30.30.100">
    <property type="match status" value="1"/>
</dbReference>
<dbReference type="FunFam" id="2.30.30.100:FF:000027">
    <property type="entry name" value="U6 snRNA-associated Sm-like protein LSm8"/>
    <property type="match status" value="1"/>
</dbReference>
<dbReference type="InterPro" id="IPR001163">
    <property type="entry name" value="Sm_dom_euk/arc"/>
</dbReference>
<dbReference type="InterPro" id="IPR047575">
    <property type="entry name" value="Sm"/>
</dbReference>
<dbReference type="GO" id="GO:0000398">
    <property type="term" value="P:mRNA splicing, via spliceosome"/>
    <property type="evidence" value="ECO:0007669"/>
    <property type="project" value="UniProtKB-UniRule"/>
</dbReference>
<organism evidence="11 12">
    <name type="scientific">Babesia microti (strain RI)</name>
    <dbReference type="NCBI Taxonomy" id="1133968"/>
    <lineage>
        <taxon>Eukaryota</taxon>
        <taxon>Sar</taxon>
        <taxon>Alveolata</taxon>
        <taxon>Apicomplexa</taxon>
        <taxon>Aconoidasida</taxon>
        <taxon>Piroplasmida</taxon>
        <taxon>Babesiidae</taxon>
        <taxon>Babesia</taxon>
    </lineage>
</organism>
<dbReference type="PANTHER" id="PTHR15588">
    <property type="entry name" value="LSM1"/>
    <property type="match status" value="1"/>
</dbReference>
<feature type="domain" description="Sm" evidence="10">
    <location>
        <begin position="1"/>
        <end position="76"/>
    </location>
</feature>
<dbReference type="PROSITE" id="PS52002">
    <property type="entry name" value="SM"/>
    <property type="match status" value="1"/>
</dbReference>
<dbReference type="CDD" id="cd01727">
    <property type="entry name" value="LSm8"/>
    <property type="match status" value="1"/>
</dbReference>
<evidence type="ECO:0000259" key="10">
    <source>
        <dbReference type="PROSITE" id="PS52002"/>
    </source>
</evidence>
<protein>
    <recommendedName>
        <fullName evidence="9">U6 snRNA-associated Sm-like protein LSm8</fullName>
    </recommendedName>
</protein>
<dbReference type="GO" id="GO:0005688">
    <property type="term" value="C:U6 snRNP"/>
    <property type="evidence" value="ECO:0007669"/>
    <property type="project" value="UniProtKB-UniRule"/>
</dbReference>
<dbReference type="PANTHER" id="PTHR15588:SF9">
    <property type="entry name" value="U6 SNRNA-ASSOCIATED SM-LIKE PROTEIN LSM8"/>
    <property type="match status" value="1"/>
</dbReference>
<dbReference type="InterPro" id="IPR034103">
    <property type="entry name" value="Lsm8"/>
</dbReference>
<evidence type="ECO:0000256" key="4">
    <source>
        <dbReference type="ARBA" id="ARBA00022728"/>
    </source>
</evidence>
<dbReference type="GO" id="GO:0046540">
    <property type="term" value="C:U4/U6 x U5 tri-snRNP complex"/>
    <property type="evidence" value="ECO:0007669"/>
    <property type="project" value="UniProtKB-UniRule"/>
</dbReference>
<dbReference type="GO" id="GO:0071011">
    <property type="term" value="C:precatalytic spliceosome"/>
    <property type="evidence" value="ECO:0007669"/>
    <property type="project" value="TreeGrafter"/>
</dbReference>
<evidence type="ECO:0000313" key="11">
    <source>
        <dbReference type="EMBL" id="SIO73302.1"/>
    </source>
</evidence>
<comment type="subcellular location">
    <subcellularLocation>
        <location evidence="1 9">Nucleus</location>
    </subcellularLocation>
</comment>
<evidence type="ECO:0000256" key="6">
    <source>
        <dbReference type="ARBA" id="ARBA00023187"/>
    </source>
</evidence>
<proteinExistence type="inferred from homology"/>
<dbReference type="Proteomes" id="UP000002899">
    <property type="component" value="Chromosome I"/>
</dbReference>
<comment type="similarity">
    <text evidence="2 9">Belongs to the snRNP Sm proteins family.</text>
</comment>
<dbReference type="GO" id="GO:0003729">
    <property type="term" value="F:mRNA binding"/>
    <property type="evidence" value="ECO:0007669"/>
    <property type="project" value="TreeGrafter"/>
</dbReference>
<evidence type="ECO:0000256" key="5">
    <source>
        <dbReference type="ARBA" id="ARBA00022884"/>
    </source>
</evidence>
<keyword evidence="3 9" id="KW-0507">mRNA processing</keyword>
<comment type="subunit">
    <text evidence="9">LSm subunits form a heteromer with a doughnut shape.</text>
</comment>
<accession>A0A1N6LWQ9</accession>
<keyword evidence="8 9" id="KW-0687">Ribonucleoprotein</keyword>
<keyword evidence="6 9" id="KW-0508">mRNA splicing</keyword>
<sequence length="96" mass="10550">MISGLEDLVNCTVLVVTYDGRVFVGSLEGFDQLTNLILNQSEERVYRCNSPVERLKLGLFVIRGDNVVLIGEVDNELDFSTNFDQISASAIGPIIA</sequence>
<dbReference type="SMART" id="SM00651">
    <property type="entry name" value="Sm"/>
    <property type="match status" value="1"/>
</dbReference>
<reference evidence="11 12" key="1">
    <citation type="journal article" date="2012" name="Nucleic Acids Res.">
        <title>Sequencing of the smallest Apicomplexan genome from the human pathogen Babesia microti.</title>
        <authorList>
            <person name="Cornillot E."/>
            <person name="Hadj-Kaddour K."/>
            <person name="Dassouli A."/>
            <person name="Noel B."/>
            <person name="Ranwez V."/>
            <person name="Vacherie B."/>
            <person name="Augagneur Y."/>
            <person name="Bres V."/>
            <person name="Duclos A."/>
            <person name="Randazzo S."/>
            <person name="Carcy B."/>
            <person name="Debierre-Grockiego F."/>
            <person name="Delbecq S."/>
            <person name="Moubri-Menage K."/>
            <person name="Shams-Eldin H."/>
            <person name="Usmani-Brown S."/>
            <person name="Bringaud F."/>
            <person name="Wincker P."/>
            <person name="Vivares C.P."/>
            <person name="Schwarz R.T."/>
            <person name="Schetters T.P."/>
            <person name="Krause P.J."/>
            <person name="Gorenflot A."/>
            <person name="Berry V."/>
            <person name="Barbe V."/>
            <person name="Ben Mamoun C."/>
        </authorList>
    </citation>
    <scope>NUCLEOTIDE SEQUENCE [LARGE SCALE GENOMIC DNA]</scope>
    <source>
        <strain evidence="11 12">RI</strain>
    </source>
</reference>
<dbReference type="SUPFAM" id="SSF50182">
    <property type="entry name" value="Sm-like ribonucleoproteins"/>
    <property type="match status" value="1"/>
</dbReference>
<dbReference type="VEuPathDB" id="PiroplasmaDB:BMR1_01G01665"/>
<gene>
    <name evidence="9" type="primary">LSM8</name>
    <name evidence="11" type="ORF">BMR1_01G01665</name>
</gene>
<name>A0A1N6LWQ9_BABMR</name>
<reference evidence="11 12" key="3">
    <citation type="journal article" date="2016" name="Sci. Rep.">
        <title>Genome-wide diversity and gene expression profiling of Babesia microti isolates identify polymorphic genes that mediate host-pathogen interactions.</title>
        <authorList>
            <person name="Silva J.C."/>
            <person name="Cornillot E."/>
            <person name="McCracken C."/>
            <person name="Usmani-Brown S."/>
            <person name="Dwivedi A."/>
            <person name="Ifeonu O.O."/>
            <person name="Crabtree J."/>
            <person name="Gotia H.T."/>
            <person name="Virji A.Z."/>
            <person name="Reynes C."/>
            <person name="Colinge J."/>
            <person name="Kumar V."/>
            <person name="Lawres L."/>
            <person name="Pazzi J.E."/>
            <person name="Pablo J.V."/>
            <person name="Hung C."/>
            <person name="Brancato J."/>
            <person name="Kumari P."/>
            <person name="Orvis J."/>
            <person name="Tretina K."/>
            <person name="Chibucos M."/>
            <person name="Ott S."/>
            <person name="Sadzewicz L."/>
            <person name="Sengamalay N."/>
            <person name="Shetty A.C."/>
            <person name="Su Q."/>
            <person name="Tallon L."/>
            <person name="Fraser C.M."/>
            <person name="Frutos R."/>
            <person name="Molina D.M."/>
            <person name="Krause P.J."/>
            <person name="Ben Mamoun C."/>
        </authorList>
    </citation>
    <scope>NUCLEOTIDE SEQUENCE [LARGE SCALE GENOMIC DNA]</scope>
    <source>
        <strain evidence="11 12">RI</strain>
    </source>
</reference>
<keyword evidence="12" id="KW-1185">Reference proteome</keyword>
<dbReference type="EMBL" id="FO082871">
    <property type="protein sequence ID" value="SIO73302.1"/>
    <property type="molecule type" value="Genomic_DNA"/>
</dbReference>
<evidence type="ECO:0000256" key="7">
    <source>
        <dbReference type="ARBA" id="ARBA00023242"/>
    </source>
</evidence>
<keyword evidence="7 9" id="KW-0539">Nucleus</keyword>
<dbReference type="AlphaFoldDB" id="A0A1N6LWQ9"/>
<evidence type="ECO:0000313" key="12">
    <source>
        <dbReference type="Proteomes" id="UP000002899"/>
    </source>
</evidence>
<evidence type="ECO:0000256" key="3">
    <source>
        <dbReference type="ARBA" id="ARBA00022664"/>
    </source>
</evidence>
<keyword evidence="5 9" id="KW-0694">RNA-binding</keyword>
<evidence type="ECO:0000256" key="2">
    <source>
        <dbReference type="ARBA" id="ARBA00006850"/>
    </source>
</evidence>
<dbReference type="InterPro" id="IPR010920">
    <property type="entry name" value="LSM_dom_sf"/>
</dbReference>
<comment type="function">
    <text evidence="9">Plays role in pre-mRNA splicing as component of the U4/U6-U5 tri-snRNP complex that is involved in spliceosome assembly, and as component of the precatalytic spliceosome (spliceosome B complex). The heptameric LSM2-8 complex binds specifically to the 3'-terminal U-tract of U6 snRNA.</text>
</comment>